<accession>A0A4Q9MCV4</accession>
<evidence type="ECO:0000313" key="1">
    <source>
        <dbReference type="EMBL" id="TBU25144.1"/>
    </source>
</evidence>
<organism evidence="1">
    <name type="scientific">Dichomitus squalens</name>
    <dbReference type="NCBI Taxonomy" id="114155"/>
    <lineage>
        <taxon>Eukaryota</taxon>
        <taxon>Fungi</taxon>
        <taxon>Dikarya</taxon>
        <taxon>Basidiomycota</taxon>
        <taxon>Agaricomycotina</taxon>
        <taxon>Agaricomycetes</taxon>
        <taxon>Polyporales</taxon>
        <taxon>Polyporaceae</taxon>
        <taxon>Dichomitus</taxon>
    </lineage>
</organism>
<name>A0A4Q9MCV4_9APHY</name>
<reference evidence="1" key="1">
    <citation type="submission" date="2019-01" db="EMBL/GenBank/DDBJ databases">
        <title>Draft genome sequences of three monokaryotic isolates of the white-rot basidiomycete fungus Dichomitus squalens.</title>
        <authorList>
            <consortium name="DOE Joint Genome Institute"/>
            <person name="Lopez S.C."/>
            <person name="Andreopoulos B."/>
            <person name="Pangilinan J."/>
            <person name="Lipzen A."/>
            <person name="Riley R."/>
            <person name="Ahrendt S."/>
            <person name="Ng V."/>
            <person name="Barry K."/>
            <person name="Daum C."/>
            <person name="Grigoriev I.V."/>
            <person name="Hilden K.S."/>
            <person name="Makela M.R."/>
            <person name="de Vries R.P."/>
        </authorList>
    </citation>
    <scope>NUCLEOTIDE SEQUENCE [LARGE SCALE GENOMIC DNA]</scope>
    <source>
        <strain evidence="1">OM18370.1</strain>
    </source>
</reference>
<sequence length="260" mass="29050">MNTAARHNVRTPLPAGSNFDLDESALTFKPSQLPWVKLAAHFTAIDGFAPGDIVQIYDVKRSYISPSASGLTGNWVPNDDDALYRFQKRCIRWRYHVAALKPVAHRKLHTTLTVPGRPGTYKARGSYEANSVVYLTEPMQVQWRNQTLNVKQGTAVTITGPSSKSGRDSDKASTLFNVESIYYTVSVYIKFAEEWTTRTCAHGRHSSCFESLSQEELDIVHGNLSRVLDTTPHIKSAVELPEALREHGASQTEDVQMLKK</sequence>
<dbReference type="EMBL" id="ML143466">
    <property type="protein sequence ID" value="TBU25144.1"/>
    <property type="molecule type" value="Genomic_DNA"/>
</dbReference>
<dbReference type="OrthoDB" id="2762582at2759"/>
<gene>
    <name evidence="1" type="ORF">BD311DRAFT_799033</name>
</gene>
<protein>
    <submittedName>
        <fullName evidence="1">Uncharacterized protein</fullName>
    </submittedName>
</protein>
<proteinExistence type="predicted"/>
<dbReference type="Proteomes" id="UP000292957">
    <property type="component" value="Unassembled WGS sequence"/>
</dbReference>
<dbReference type="AlphaFoldDB" id="A0A4Q9MCV4"/>